<keyword evidence="3" id="KW-1185">Reference proteome</keyword>
<dbReference type="Gene3D" id="3.30.9.10">
    <property type="entry name" value="D-Amino Acid Oxidase, subunit A, domain 2"/>
    <property type="match status" value="1"/>
</dbReference>
<dbReference type="InterPro" id="IPR051704">
    <property type="entry name" value="FAD_aromatic-hydroxylase"/>
</dbReference>
<gene>
    <name evidence="2" type="ORF">H3H32_07705</name>
</gene>
<dbReference type="GO" id="GO:0071949">
    <property type="term" value="F:FAD binding"/>
    <property type="evidence" value="ECO:0007669"/>
    <property type="project" value="InterPro"/>
</dbReference>
<evidence type="ECO:0000259" key="1">
    <source>
        <dbReference type="Pfam" id="PF01494"/>
    </source>
</evidence>
<organism evidence="2 3">
    <name type="scientific">Spirosoma foliorum</name>
    <dbReference type="NCBI Taxonomy" id="2710596"/>
    <lineage>
        <taxon>Bacteria</taxon>
        <taxon>Pseudomonadati</taxon>
        <taxon>Bacteroidota</taxon>
        <taxon>Cytophagia</taxon>
        <taxon>Cytophagales</taxon>
        <taxon>Cytophagaceae</taxon>
        <taxon>Spirosoma</taxon>
    </lineage>
</organism>
<feature type="domain" description="FAD-binding" evidence="1">
    <location>
        <begin position="8"/>
        <end position="341"/>
    </location>
</feature>
<dbReference type="PRINTS" id="PR00420">
    <property type="entry name" value="RNGMNOXGNASE"/>
</dbReference>
<accession>A0A7G5H103</accession>
<protein>
    <submittedName>
        <fullName evidence="2">FAD-dependent monooxygenase</fullName>
    </submittedName>
</protein>
<sequence>MPINKEKRILVVGASIAGPTLAFWLTQYGFLVTVVERAPALRLGGQNIDVNGPARKIVQKMGIEAAILAQNTTEVGLQIIGQDGEVAGEFPKEASLTGTRELEILRGDLVRILYDCSKKHVDYRFGDSITALEQHPDEVSVMFASGKTETFQLVIAADGVRSKTRKLMFGDEPQFKSLGLYIAYMTIPRQENDNDWWRWYTAVDRRVLMLRPDNKGTIRASVAFLEDNRATHEKRPTEEQKSVLKTKLAGAGWEADRIRQAIDGTDDLYFDEVGQIKAPRWSTGRVAMIGDAAYCPTPISGKGTTLALVGAYVLAGELSRHKRHEDAFAAYEKLMRPYVEEVQKLPPGTPRLVYPETKFGVSVLNRVAGIMASKPVQKMVGLFSSDPAEEENKGIDLPDYQ</sequence>
<name>A0A7G5H103_9BACT</name>
<dbReference type="PANTHER" id="PTHR46865">
    <property type="entry name" value="OXIDOREDUCTASE-RELATED"/>
    <property type="match status" value="1"/>
</dbReference>
<keyword evidence="2" id="KW-0503">Monooxygenase</keyword>
<dbReference type="KEGG" id="sfol:H3H32_07705"/>
<reference evidence="2 3" key="1">
    <citation type="submission" date="2020-07" db="EMBL/GenBank/DDBJ databases">
        <title>Spirosoma foliorum sp. nov., isolated from the leaves on the Nejang mountain Korea, Republic of.</title>
        <authorList>
            <person name="Ho H."/>
            <person name="Lee Y.-J."/>
            <person name="Nurcahyanto D.-A."/>
            <person name="Kim S.-G."/>
        </authorList>
    </citation>
    <scope>NUCLEOTIDE SEQUENCE [LARGE SCALE GENOMIC DNA]</scope>
    <source>
        <strain evidence="2 3">PL0136</strain>
    </source>
</reference>
<dbReference type="SUPFAM" id="SSF51905">
    <property type="entry name" value="FAD/NAD(P)-binding domain"/>
    <property type="match status" value="1"/>
</dbReference>
<dbReference type="GO" id="GO:0004497">
    <property type="term" value="F:monooxygenase activity"/>
    <property type="evidence" value="ECO:0007669"/>
    <property type="project" value="UniProtKB-KW"/>
</dbReference>
<evidence type="ECO:0000313" key="2">
    <source>
        <dbReference type="EMBL" id="QMW04795.1"/>
    </source>
</evidence>
<dbReference type="PANTHER" id="PTHR46865:SF2">
    <property type="entry name" value="MONOOXYGENASE"/>
    <property type="match status" value="1"/>
</dbReference>
<dbReference type="EMBL" id="CP059732">
    <property type="protein sequence ID" value="QMW04795.1"/>
    <property type="molecule type" value="Genomic_DNA"/>
</dbReference>
<proteinExistence type="predicted"/>
<dbReference type="InterPro" id="IPR002938">
    <property type="entry name" value="FAD-bd"/>
</dbReference>
<dbReference type="Gene3D" id="3.50.50.60">
    <property type="entry name" value="FAD/NAD(P)-binding domain"/>
    <property type="match status" value="1"/>
</dbReference>
<dbReference type="Pfam" id="PF01494">
    <property type="entry name" value="FAD_binding_3"/>
    <property type="match status" value="1"/>
</dbReference>
<dbReference type="Proteomes" id="UP000515369">
    <property type="component" value="Chromosome"/>
</dbReference>
<dbReference type="InterPro" id="IPR036188">
    <property type="entry name" value="FAD/NAD-bd_sf"/>
</dbReference>
<keyword evidence="2" id="KW-0560">Oxidoreductase</keyword>
<dbReference type="AlphaFoldDB" id="A0A7G5H103"/>
<dbReference type="RefSeq" id="WP_182462147.1">
    <property type="nucleotide sequence ID" value="NZ_CP059732.1"/>
</dbReference>
<evidence type="ECO:0000313" key="3">
    <source>
        <dbReference type="Proteomes" id="UP000515369"/>
    </source>
</evidence>